<keyword evidence="4" id="KW-1185">Reference proteome</keyword>
<evidence type="ECO:0000313" key="3">
    <source>
        <dbReference type="EMBL" id="KAJ3650614.1"/>
    </source>
</evidence>
<comment type="caution">
    <text evidence="3">The sequence shown here is derived from an EMBL/GenBank/DDBJ whole genome shotgun (WGS) entry which is preliminary data.</text>
</comment>
<dbReference type="CDD" id="cd23024">
    <property type="entry name" value="zf-HIT_ZNHIT2-3"/>
    <property type="match status" value="1"/>
</dbReference>
<reference evidence="3" key="1">
    <citation type="journal article" date="2023" name="G3 (Bethesda)">
        <title>Whole genome assemblies of Zophobas morio and Tenebrio molitor.</title>
        <authorList>
            <person name="Kaur S."/>
            <person name="Stinson S.A."/>
            <person name="diCenzo G.C."/>
        </authorList>
    </citation>
    <scope>NUCLEOTIDE SEQUENCE</scope>
    <source>
        <strain evidence="3">QUZm001</strain>
    </source>
</reference>
<dbReference type="Proteomes" id="UP001168821">
    <property type="component" value="Unassembled WGS sequence"/>
</dbReference>
<sequence length="348" mass="40075">MSRAKIIELDDTNTCEICDNALAKYTCPKCQIRYCSLTCYQSEKHLQCSEEFYKSCIEDELAHETNEESRRKMLDILKRNHLENNVDDSEVDSDDEEVADIADRLAGVDLDDADQVWDKLTQDEQQEFIAFLKSEDVTKLIPSWTPWWSHSSKTVEDVQTSSEYKKECPQLLKIKSFNEISKKKPANCVKFNLINVVAAYAFATRYFNGEHHDFCKEVITCVVAISLCLKINQNFEDFETAVKSVEFQCTESDWIVADSENFKLLRDDLDKILKGPGTSEPNFYTLCALSDLHTLLSSSLINKDHKTSFSKNFPNDHFPEVKLESKNKIKSCLKKVEYLLSFAKDHTM</sequence>
<protein>
    <recommendedName>
        <fullName evidence="2">HIT-type domain-containing protein</fullName>
    </recommendedName>
</protein>
<dbReference type="Pfam" id="PF04438">
    <property type="entry name" value="zf-HIT"/>
    <property type="match status" value="1"/>
</dbReference>
<proteinExistence type="predicted"/>
<dbReference type="InterPro" id="IPR039646">
    <property type="entry name" value="ZNHIT2"/>
</dbReference>
<dbReference type="AlphaFoldDB" id="A0AA38I860"/>
<feature type="domain" description="HIT-type" evidence="2">
    <location>
        <begin position="15"/>
        <end position="48"/>
    </location>
</feature>
<evidence type="ECO:0000313" key="4">
    <source>
        <dbReference type="Proteomes" id="UP001168821"/>
    </source>
</evidence>
<dbReference type="SUPFAM" id="SSF144232">
    <property type="entry name" value="HIT/MYND zinc finger-like"/>
    <property type="match status" value="1"/>
</dbReference>
<organism evidence="3 4">
    <name type="scientific">Zophobas morio</name>
    <dbReference type="NCBI Taxonomy" id="2755281"/>
    <lineage>
        <taxon>Eukaryota</taxon>
        <taxon>Metazoa</taxon>
        <taxon>Ecdysozoa</taxon>
        <taxon>Arthropoda</taxon>
        <taxon>Hexapoda</taxon>
        <taxon>Insecta</taxon>
        <taxon>Pterygota</taxon>
        <taxon>Neoptera</taxon>
        <taxon>Endopterygota</taxon>
        <taxon>Coleoptera</taxon>
        <taxon>Polyphaga</taxon>
        <taxon>Cucujiformia</taxon>
        <taxon>Tenebrionidae</taxon>
        <taxon>Zophobas</taxon>
    </lineage>
</organism>
<evidence type="ECO:0000256" key="1">
    <source>
        <dbReference type="PROSITE-ProRule" id="PRU00453"/>
    </source>
</evidence>
<accession>A0AA38I860</accession>
<keyword evidence="1" id="KW-0479">Metal-binding</keyword>
<dbReference type="InterPro" id="IPR007529">
    <property type="entry name" value="Znf_HIT"/>
</dbReference>
<keyword evidence="1" id="KW-0862">Zinc</keyword>
<dbReference type="GO" id="GO:0008270">
    <property type="term" value="F:zinc ion binding"/>
    <property type="evidence" value="ECO:0007669"/>
    <property type="project" value="UniProtKB-UniRule"/>
</dbReference>
<gene>
    <name evidence="3" type="ORF">Zmor_016702</name>
</gene>
<dbReference type="PROSITE" id="PS51083">
    <property type="entry name" value="ZF_HIT"/>
    <property type="match status" value="1"/>
</dbReference>
<dbReference type="PANTHER" id="PTHR15555:SF0">
    <property type="entry name" value="ZINC FINGER HIT DOMAIN-CONTAINING PROTEIN 2"/>
    <property type="match status" value="1"/>
</dbReference>
<dbReference type="PANTHER" id="PTHR15555">
    <property type="entry name" value="ZINC FINGER HIT DOMAIN CONTAINING PROTEIN 2 PROTEIN FON -RELATED"/>
    <property type="match status" value="1"/>
</dbReference>
<name>A0AA38I860_9CUCU</name>
<dbReference type="Gene3D" id="3.30.60.190">
    <property type="match status" value="1"/>
</dbReference>
<keyword evidence="1" id="KW-0863">Zinc-finger</keyword>
<evidence type="ECO:0000259" key="2">
    <source>
        <dbReference type="PROSITE" id="PS51083"/>
    </source>
</evidence>
<dbReference type="EMBL" id="JALNTZ010000005">
    <property type="protein sequence ID" value="KAJ3650614.1"/>
    <property type="molecule type" value="Genomic_DNA"/>
</dbReference>